<dbReference type="STRING" id="326298.Suden_0921"/>
<feature type="transmembrane region" description="Helical" evidence="1">
    <location>
        <begin position="69"/>
        <end position="89"/>
    </location>
</feature>
<evidence type="ECO:0000313" key="2">
    <source>
        <dbReference type="EMBL" id="ABB44199.1"/>
    </source>
</evidence>
<gene>
    <name evidence="2" type="ordered locus">Suden_0921</name>
</gene>
<keyword evidence="1" id="KW-1133">Transmembrane helix</keyword>
<accession>Q30S32</accession>
<name>Q30S32_SULDN</name>
<keyword evidence="3" id="KW-1185">Reference proteome</keyword>
<feature type="transmembrane region" description="Helical" evidence="1">
    <location>
        <begin position="101"/>
        <end position="128"/>
    </location>
</feature>
<proteinExistence type="predicted"/>
<evidence type="ECO:0000313" key="3">
    <source>
        <dbReference type="Proteomes" id="UP000002714"/>
    </source>
</evidence>
<dbReference type="EMBL" id="CP000153">
    <property type="protein sequence ID" value="ABB44199.1"/>
    <property type="molecule type" value="Genomic_DNA"/>
</dbReference>
<feature type="transmembrane region" description="Helical" evidence="1">
    <location>
        <begin position="44"/>
        <end position="63"/>
    </location>
</feature>
<organism evidence="2 3">
    <name type="scientific">Sulfurimonas denitrificans (strain ATCC 33889 / DSM 1251)</name>
    <name type="common">Thiomicrospira denitrificans (strain ATCC 33889 / DSM 1251)</name>
    <dbReference type="NCBI Taxonomy" id="326298"/>
    <lineage>
        <taxon>Bacteria</taxon>
        <taxon>Pseudomonadati</taxon>
        <taxon>Campylobacterota</taxon>
        <taxon>Epsilonproteobacteria</taxon>
        <taxon>Campylobacterales</taxon>
        <taxon>Sulfurimonadaceae</taxon>
        <taxon>Sulfurimonas</taxon>
    </lineage>
</organism>
<dbReference type="HOGENOM" id="CLU_157924_0_0_7"/>
<protein>
    <submittedName>
        <fullName evidence="2">Uncharacterized protein</fullName>
    </submittedName>
</protein>
<dbReference type="eggNOG" id="ENOG50319P3">
    <property type="taxonomic scope" value="Bacteria"/>
</dbReference>
<feature type="transmembrane region" description="Helical" evidence="1">
    <location>
        <begin position="6"/>
        <end position="23"/>
    </location>
</feature>
<dbReference type="Proteomes" id="UP000002714">
    <property type="component" value="Chromosome"/>
</dbReference>
<keyword evidence="1" id="KW-0812">Transmembrane</keyword>
<dbReference type="AlphaFoldDB" id="Q30S32"/>
<dbReference type="RefSeq" id="WP_011372551.1">
    <property type="nucleotide sequence ID" value="NC_007575.1"/>
</dbReference>
<evidence type="ECO:0000256" key="1">
    <source>
        <dbReference type="SAM" id="Phobius"/>
    </source>
</evidence>
<dbReference type="KEGG" id="tdn:Suden_0921"/>
<keyword evidence="1" id="KW-0472">Membrane</keyword>
<reference evidence="2 3" key="1">
    <citation type="journal article" date="2008" name="Appl. Environ. Microbiol.">
        <title>Genome of the epsilonproteobacterial chemolithoautotroph Sulfurimonas denitrificans.</title>
        <authorList>
            <person name="Sievert S.M."/>
            <person name="Scott K.M."/>
            <person name="Klotz M.G."/>
            <person name="Chain P.S.G."/>
            <person name="Hauser L.J."/>
            <person name="Hemp J."/>
            <person name="Huegler M."/>
            <person name="Land M."/>
            <person name="Lapidus A."/>
            <person name="Larimer F.W."/>
            <person name="Lucas S."/>
            <person name="Malfatti S.A."/>
            <person name="Meyer F."/>
            <person name="Paulsen I.T."/>
            <person name="Ren Q."/>
            <person name="Simon J."/>
            <person name="Bailey K."/>
            <person name="Diaz E."/>
            <person name="Fitzpatrick K.A."/>
            <person name="Glover B."/>
            <person name="Gwatney N."/>
            <person name="Korajkic A."/>
            <person name="Long A."/>
            <person name="Mobberley J.M."/>
            <person name="Pantry S.N."/>
            <person name="Pazder G."/>
            <person name="Peterson S."/>
            <person name="Quintanilla J.D."/>
            <person name="Sprinkle R."/>
            <person name="Stephens J."/>
            <person name="Thomas P."/>
            <person name="Vaughn R."/>
            <person name="Weber M.J."/>
            <person name="Wooten L.L."/>
        </authorList>
    </citation>
    <scope>NUCLEOTIDE SEQUENCE [LARGE SCALE GENOMIC DNA]</scope>
    <source>
        <strain evidence="3">ATCC 33889 / DSM 1251</strain>
    </source>
</reference>
<sequence length="129" mass="15270">MIDDLILNYILLFVFLETYEIWWQRASSIMGMIIKMQRYYSKSIFLFLLMHPTFYFAIGFALLSEYNLYAMILLLLKTADIATKILLIEQIFTKKKLSHELSLVLLAPIDSFLPYMGLFIYPFLIYLAI</sequence>